<proteinExistence type="predicted"/>
<accession>A0A2C9UB92</accession>
<gene>
    <name evidence="1" type="ORF">MANES_16G093100</name>
</gene>
<reference evidence="1" key="1">
    <citation type="submission" date="2016-02" db="EMBL/GenBank/DDBJ databases">
        <title>WGS assembly of Manihot esculenta.</title>
        <authorList>
            <person name="Bredeson J.V."/>
            <person name="Prochnik S.E."/>
            <person name="Lyons J.B."/>
            <person name="Schmutz J."/>
            <person name="Grimwood J."/>
            <person name="Vrebalov J."/>
            <person name="Bart R.S."/>
            <person name="Amuge T."/>
            <person name="Ferguson M.E."/>
            <person name="Green R."/>
            <person name="Putnam N."/>
            <person name="Stites J."/>
            <person name="Rounsley S."/>
            <person name="Rokhsar D.S."/>
        </authorList>
    </citation>
    <scope>NUCLEOTIDE SEQUENCE [LARGE SCALE GENOMIC DNA]</scope>
    <source>
        <tissue evidence="1">Leaf</tissue>
    </source>
</reference>
<sequence length="36" mass="3922">MEKVNSLYLISHTISFSFVPMKGNGNCAANVKICFG</sequence>
<name>A0A2C9UB92_MANES</name>
<dbReference type="AlphaFoldDB" id="A0A2C9UB92"/>
<organism evidence="1">
    <name type="scientific">Manihot esculenta</name>
    <name type="common">Cassava</name>
    <name type="synonym">Jatropha manihot</name>
    <dbReference type="NCBI Taxonomy" id="3983"/>
    <lineage>
        <taxon>Eukaryota</taxon>
        <taxon>Viridiplantae</taxon>
        <taxon>Streptophyta</taxon>
        <taxon>Embryophyta</taxon>
        <taxon>Tracheophyta</taxon>
        <taxon>Spermatophyta</taxon>
        <taxon>Magnoliopsida</taxon>
        <taxon>eudicotyledons</taxon>
        <taxon>Gunneridae</taxon>
        <taxon>Pentapetalae</taxon>
        <taxon>rosids</taxon>
        <taxon>fabids</taxon>
        <taxon>Malpighiales</taxon>
        <taxon>Euphorbiaceae</taxon>
        <taxon>Crotonoideae</taxon>
        <taxon>Manihoteae</taxon>
        <taxon>Manihot</taxon>
    </lineage>
</organism>
<protein>
    <submittedName>
        <fullName evidence="1">Uncharacterized protein</fullName>
    </submittedName>
</protein>
<dbReference type="EMBL" id="CM004402">
    <property type="protein sequence ID" value="OAY27019.1"/>
    <property type="molecule type" value="Genomic_DNA"/>
</dbReference>
<evidence type="ECO:0000313" key="1">
    <source>
        <dbReference type="EMBL" id="OAY27019.1"/>
    </source>
</evidence>